<protein>
    <submittedName>
        <fullName evidence="1">30S ribosomal protein S2</fullName>
    </submittedName>
</protein>
<dbReference type="GO" id="GO:0005840">
    <property type="term" value="C:ribosome"/>
    <property type="evidence" value="ECO:0007669"/>
    <property type="project" value="UniProtKB-KW"/>
</dbReference>
<dbReference type="EMBL" id="PSZP01000030">
    <property type="protein sequence ID" value="TCG10620.1"/>
    <property type="molecule type" value="Genomic_DNA"/>
</dbReference>
<gene>
    <name evidence="1" type="ORF">C4B25_03520</name>
</gene>
<dbReference type="SUPFAM" id="SSF52313">
    <property type="entry name" value="Ribosomal protein S2"/>
    <property type="match status" value="1"/>
</dbReference>
<dbReference type="InterPro" id="IPR023591">
    <property type="entry name" value="Ribosomal_uS2_flav_dom_sf"/>
</dbReference>
<proteinExistence type="predicted"/>
<keyword evidence="2" id="KW-1185">Reference proteome</keyword>
<dbReference type="Proteomes" id="UP000291072">
    <property type="component" value="Unassembled WGS sequence"/>
</dbReference>
<sequence>MSENQKVEAKKEIVSKQKLLEAGTYFGHRTAQWNPKM</sequence>
<evidence type="ECO:0000313" key="2">
    <source>
        <dbReference type="Proteomes" id="UP000291072"/>
    </source>
</evidence>
<keyword evidence="1" id="KW-0687">Ribonucleoprotein</keyword>
<evidence type="ECO:0000313" key="1">
    <source>
        <dbReference type="EMBL" id="TCG10620.1"/>
    </source>
</evidence>
<comment type="caution">
    <text evidence="1">The sequence shown here is derived from an EMBL/GenBank/DDBJ whole genome shotgun (WGS) entry which is preliminary data.</text>
</comment>
<organism evidence="1 2">
    <name type="scientific">Mycoplasma todarodis</name>
    <dbReference type="NCBI Taxonomy" id="1937191"/>
    <lineage>
        <taxon>Bacteria</taxon>
        <taxon>Bacillati</taxon>
        <taxon>Mycoplasmatota</taxon>
        <taxon>Mollicutes</taxon>
        <taxon>Mycoplasmataceae</taxon>
        <taxon>Mycoplasma</taxon>
    </lineage>
</organism>
<keyword evidence="1" id="KW-0689">Ribosomal protein</keyword>
<dbReference type="AlphaFoldDB" id="A0A4R0XQJ9"/>
<name>A0A4R0XQJ9_9MOLU</name>
<accession>A0A4R0XQJ9</accession>
<feature type="non-terminal residue" evidence="1">
    <location>
        <position position="37"/>
    </location>
</feature>
<reference evidence="1 2" key="1">
    <citation type="submission" date="2018-02" db="EMBL/GenBank/DDBJ databases">
        <title>Mycoplasma marinum and Mycoplasma todarodis sp. nov., moderately halophilic and psychrotolerant mycoplasmas isolated from cephalopods.</title>
        <authorList>
            <person name="Viver T."/>
        </authorList>
    </citation>
    <scope>NUCLEOTIDE SEQUENCE [LARGE SCALE GENOMIC DNA]</scope>
    <source>
        <strain evidence="1 2">5H</strain>
    </source>
</reference>